<evidence type="ECO:0000256" key="2">
    <source>
        <dbReference type="SAM" id="Phobius"/>
    </source>
</evidence>
<accession>A0A224VFX2</accession>
<evidence type="ECO:0000313" key="4">
    <source>
        <dbReference type="EMBL" id="TDG90382.1"/>
    </source>
</evidence>
<dbReference type="RefSeq" id="WP_057962906.1">
    <property type="nucleotide sequence ID" value="NZ_BAAAXO010000033.1"/>
</dbReference>
<sequence>MISTMFDVITKLSSYAMVIFFAMFVYFKTTGKHGKYPYGKYALVSLVLMAVFGTLFFNSPKGKEVIKKGNAEQAERTEKTVKKPAKKSTKNTETAVKQKLSTTRTLLFKHQVKLHSSQTAFTVAVTDKRDTTESFRLTTIAILKAIKDSQYNRYDKFTIVFNRNVGNQRKRTIVKSMFTKQTLRKLNLNKLETNQLKSNADDYYEIK</sequence>
<gene>
    <name evidence="4" type="ORF">C5L28_001586</name>
    <name evidence="3" type="ORF">LPKJCM_01091</name>
</gene>
<dbReference type="Proteomes" id="UP000294668">
    <property type="component" value="Unassembled WGS sequence"/>
</dbReference>
<dbReference type="EMBL" id="BDGB01000053">
    <property type="protein sequence ID" value="GAW71983.1"/>
    <property type="molecule type" value="Genomic_DNA"/>
</dbReference>
<keyword evidence="2" id="KW-0472">Membrane</keyword>
<dbReference type="Proteomes" id="UP000214739">
    <property type="component" value="Unassembled WGS sequence"/>
</dbReference>
<organism evidence="3 5">
    <name type="scientific">Lentilactobacillus parakefiri</name>
    <dbReference type="NCBI Taxonomy" id="152332"/>
    <lineage>
        <taxon>Bacteria</taxon>
        <taxon>Bacillati</taxon>
        <taxon>Bacillota</taxon>
        <taxon>Bacilli</taxon>
        <taxon>Lactobacillales</taxon>
        <taxon>Lactobacillaceae</taxon>
        <taxon>Lentilactobacillus</taxon>
    </lineage>
</organism>
<proteinExistence type="predicted"/>
<name>A0A224VFX2_9LACO</name>
<comment type="caution">
    <text evidence="3">The sequence shown here is derived from an EMBL/GenBank/DDBJ whole genome shotgun (WGS) entry which is preliminary data.</text>
</comment>
<feature type="compositionally biased region" description="Basic and acidic residues" evidence="1">
    <location>
        <begin position="68"/>
        <end position="81"/>
    </location>
</feature>
<evidence type="ECO:0000256" key="1">
    <source>
        <dbReference type="SAM" id="MobiDB-lite"/>
    </source>
</evidence>
<reference evidence="3 5" key="1">
    <citation type="journal article" date="2017" name="Biosci Microbiota Food Health">
        <title>Genomic characterization reconfirms the taxonomic status of Lactobacillus parakefiri.</title>
        <authorList>
            <person name="Tanizawa Y."/>
            <person name="Kobayashi H."/>
            <person name="Kaminuma E."/>
            <person name="Sakamoto M."/>
            <person name="Ohkuma M."/>
            <person name="Nakamura Y."/>
            <person name="Arita M."/>
            <person name="Tohno M."/>
        </authorList>
    </citation>
    <scope>NUCLEOTIDE SEQUENCE [LARGE SCALE GENOMIC DNA]</scope>
    <source>
        <strain evidence="3 5">JCM 8573</strain>
    </source>
</reference>
<keyword evidence="2" id="KW-1133">Transmembrane helix</keyword>
<reference evidence="4 6" key="2">
    <citation type="journal article" date="2019" name="Appl. Microbiol. Biotechnol.">
        <title>Uncovering carbohydrate metabolism through a genotype-phenotype association study of 56 lactic acid bacteria genomes.</title>
        <authorList>
            <person name="Buron-Moles G."/>
            <person name="Chailyan A."/>
            <person name="Dolejs I."/>
            <person name="Forster J."/>
            <person name="Miks M.H."/>
        </authorList>
    </citation>
    <scope>NUCLEOTIDE SEQUENCE [LARGE SCALE GENOMIC DNA]</scope>
    <source>
        <strain evidence="4 6">DSM 10551</strain>
    </source>
</reference>
<dbReference type="OrthoDB" id="2291497at2"/>
<evidence type="ECO:0000313" key="3">
    <source>
        <dbReference type="EMBL" id="GAW71983.1"/>
    </source>
</evidence>
<feature type="transmembrane region" description="Helical" evidence="2">
    <location>
        <begin position="12"/>
        <end position="29"/>
    </location>
</feature>
<feature type="transmembrane region" description="Helical" evidence="2">
    <location>
        <begin position="41"/>
        <end position="58"/>
    </location>
</feature>
<evidence type="ECO:0000313" key="6">
    <source>
        <dbReference type="Proteomes" id="UP000294668"/>
    </source>
</evidence>
<keyword evidence="2" id="KW-0812">Transmembrane</keyword>
<keyword evidence="6" id="KW-1185">Reference proteome</keyword>
<protein>
    <submittedName>
        <fullName evidence="3">Uncharacterized protein</fullName>
    </submittedName>
</protein>
<dbReference type="EMBL" id="PUFL01000071">
    <property type="protein sequence ID" value="TDG90382.1"/>
    <property type="molecule type" value="Genomic_DNA"/>
</dbReference>
<feature type="region of interest" description="Disordered" evidence="1">
    <location>
        <begin position="68"/>
        <end position="95"/>
    </location>
</feature>
<reference evidence="4" key="3">
    <citation type="submission" date="2019-02" db="EMBL/GenBank/DDBJ databases">
        <authorList>
            <person name="Buron G."/>
            <person name="Chaylann A."/>
            <person name="Dolejs I."/>
            <person name="Forster J."/>
            <person name="Miks M.H."/>
        </authorList>
    </citation>
    <scope>NUCLEOTIDE SEQUENCE</scope>
    <source>
        <strain evidence="4">DSM 10551</strain>
    </source>
</reference>
<dbReference type="AlphaFoldDB" id="A0A224VFX2"/>
<evidence type="ECO:0000313" key="5">
    <source>
        <dbReference type="Proteomes" id="UP000214739"/>
    </source>
</evidence>